<dbReference type="PANTHER" id="PTHR33240:SF17">
    <property type="entry name" value="EUKARYOTIC PEPTIDE CHAIN RELEASE FACTOR GTP-BINDING SUBUNIT-LIKE"/>
    <property type="match status" value="1"/>
</dbReference>
<reference evidence="1" key="1">
    <citation type="submission" date="2022-04" db="EMBL/GenBank/DDBJ databases">
        <title>Carnegiea gigantea Genome sequencing and assembly v2.</title>
        <authorList>
            <person name="Copetti D."/>
            <person name="Sanderson M.J."/>
            <person name="Burquez A."/>
            <person name="Wojciechowski M.F."/>
        </authorList>
    </citation>
    <scope>NUCLEOTIDE SEQUENCE</scope>
    <source>
        <strain evidence="1">SGP5-SGP5p</strain>
        <tissue evidence="1">Aerial part</tissue>
    </source>
</reference>
<evidence type="ECO:0000313" key="1">
    <source>
        <dbReference type="EMBL" id="KAJ8440101.1"/>
    </source>
</evidence>
<organism evidence="1 2">
    <name type="scientific">Carnegiea gigantea</name>
    <dbReference type="NCBI Taxonomy" id="171969"/>
    <lineage>
        <taxon>Eukaryota</taxon>
        <taxon>Viridiplantae</taxon>
        <taxon>Streptophyta</taxon>
        <taxon>Embryophyta</taxon>
        <taxon>Tracheophyta</taxon>
        <taxon>Spermatophyta</taxon>
        <taxon>Magnoliopsida</taxon>
        <taxon>eudicotyledons</taxon>
        <taxon>Gunneridae</taxon>
        <taxon>Pentapetalae</taxon>
        <taxon>Caryophyllales</taxon>
        <taxon>Cactineae</taxon>
        <taxon>Cactaceae</taxon>
        <taxon>Cactoideae</taxon>
        <taxon>Echinocereeae</taxon>
        <taxon>Carnegiea</taxon>
    </lineage>
</organism>
<name>A0A9Q1QFX2_9CARY</name>
<gene>
    <name evidence="1" type="ORF">Cgig2_026452</name>
</gene>
<sequence>MLERPQPMTSARKAHNAQKYYEFKSKTGIQLPNAENIRRLLLDPCGKLHSEENSRLSRLSREPCYSTQMVFDGREGPHFATRYNDPLVVEMKAAGVIARRILIDIRNSVDIITWDCLRKLKYRGREIIPLVHPIMGFGWQEVNPIGMILLLLRFGDKVKVRNLEVDFLVVDVPTAYNVMSSLDDQLYKRFSSRLTIEVWASCKETRERPENDTLLASGCYCSNWLSVDLQGLHIKAADYASSSPG</sequence>
<dbReference type="Proteomes" id="UP001153076">
    <property type="component" value="Unassembled WGS sequence"/>
</dbReference>
<dbReference type="PANTHER" id="PTHR33240">
    <property type="entry name" value="OS08G0508500 PROTEIN"/>
    <property type="match status" value="1"/>
</dbReference>
<protein>
    <submittedName>
        <fullName evidence="1">Uncharacterized protein</fullName>
    </submittedName>
</protein>
<accession>A0A9Q1QFX2</accession>
<keyword evidence="2" id="KW-1185">Reference proteome</keyword>
<comment type="caution">
    <text evidence="1">The sequence shown here is derived from an EMBL/GenBank/DDBJ whole genome shotgun (WGS) entry which is preliminary data.</text>
</comment>
<proteinExistence type="predicted"/>
<dbReference type="AlphaFoldDB" id="A0A9Q1QFX2"/>
<evidence type="ECO:0000313" key="2">
    <source>
        <dbReference type="Proteomes" id="UP001153076"/>
    </source>
</evidence>
<dbReference type="EMBL" id="JAKOGI010000198">
    <property type="protein sequence ID" value="KAJ8440101.1"/>
    <property type="molecule type" value="Genomic_DNA"/>
</dbReference>